<evidence type="ECO:0000256" key="11">
    <source>
        <dbReference type="PIRSR" id="PIRSR601834-1"/>
    </source>
</evidence>
<dbReference type="InterPro" id="IPR039261">
    <property type="entry name" value="FNR_nucleotide-bd"/>
</dbReference>
<dbReference type="PRINTS" id="PR00371">
    <property type="entry name" value="FPNCR"/>
</dbReference>
<evidence type="ECO:0000259" key="13">
    <source>
        <dbReference type="Pfam" id="PF00970"/>
    </source>
</evidence>
<dbReference type="PANTHER" id="PTHR19370:SF171">
    <property type="entry name" value="NADH-CYTOCHROME B5 REDUCTASE 2"/>
    <property type="match status" value="1"/>
</dbReference>
<feature type="binding site" evidence="11">
    <location>
        <position position="82"/>
    </location>
    <ligand>
        <name>FAD</name>
        <dbReference type="ChEBI" id="CHEBI:57692"/>
    </ligand>
</feature>
<keyword evidence="5 11" id="KW-0285">Flavoprotein</keyword>
<dbReference type="GO" id="GO:0005739">
    <property type="term" value="C:mitochondrion"/>
    <property type="evidence" value="ECO:0007669"/>
    <property type="project" value="UniProtKB-SubCell"/>
</dbReference>
<evidence type="ECO:0000256" key="3">
    <source>
        <dbReference type="ARBA" id="ARBA00006105"/>
    </source>
</evidence>
<evidence type="ECO:0000256" key="6">
    <source>
        <dbReference type="ARBA" id="ARBA00022827"/>
    </source>
</evidence>
<comment type="subcellular location">
    <subcellularLocation>
        <location evidence="2">Mitochondrion</location>
    </subcellularLocation>
</comment>
<sequence length="253" mass="27611">MWRQAARCCLATSSGYALCRDEGCGLPATWTPCPLKRVVPHNHDTAVFVFATPDDTPLRLPVCGCIHLKAPGREHGGGDAVRPYTPIAEAASFDRLSLRAESSGEFALLVKMYREWGFRPEGQNETPAFAASYRPPGAVSTFVHEAPACAELRYGNVNFRYPFEGVDRVNMIAVGAGIAPMIQCLERLLFTPGDTTKVVLMYGNRSVKDVLLRETLDRWAREFPDRLTVVYCVGSRLCDLGSGAHAAAPASGF</sequence>
<dbReference type="InterPro" id="IPR001709">
    <property type="entry name" value="Flavoprot_Pyr_Nucl_cyt_Rdtase"/>
</dbReference>
<gene>
    <name evidence="14" type="ORF">CTAYLR_008681</name>
</gene>
<evidence type="ECO:0000256" key="8">
    <source>
        <dbReference type="ARBA" id="ARBA00023027"/>
    </source>
</evidence>
<evidence type="ECO:0000256" key="5">
    <source>
        <dbReference type="ARBA" id="ARBA00022630"/>
    </source>
</evidence>
<dbReference type="SUPFAM" id="SSF63380">
    <property type="entry name" value="Riboflavin synthase domain-like"/>
    <property type="match status" value="1"/>
</dbReference>
<dbReference type="Gene3D" id="3.40.50.80">
    <property type="entry name" value="Nucleotide-binding domain of ferredoxin-NADP reductase (FNR) module"/>
    <property type="match status" value="1"/>
</dbReference>
<dbReference type="Pfam" id="PF00175">
    <property type="entry name" value="NAD_binding_1"/>
    <property type="match status" value="1"/>
</dbReference>
<dbReference type="GO" id="GO:0090524">
    <property type="term" value="F:cytochrome-b5 reductase activity, acting on NADH"/>
    <property type="evidence" value="ECO:0007669"/>
    <property type="project" value="UniProtKB-EC"/>
</dbReference>
<evidence type="ECO:0000259" key="12">
    <source>
        <dbReference type="Pfam" id="PF00175"/>
    </source>
</evidence>
<dbReference type="AlphaFoldDB" id="A0AAD7XRV3"/>
<dbReference type="Gene3D" id="2.40.30.10">
    <property type="entry name" value="Translation factors"/>
    <property type="match status" value="1"/>
</dbReference>
<evidence type="ECO:0000256" key="2">
    <source>
        <dbReference type="ARBA" id="ARBA00004173"/>
    </source>
</evidence>
<dbReference type="InterPro" id="IPR001834">
    <property type="entry name" value="CBR-like"/>
</dbReference>
<dbReference type="SUPFAM" id="SSF52343">
    <property type="entry name" value="Ferredoxin reductase-like, C-terminal NADP-linked domain"/>
    <property type="match status" value="1"/>
</dbReference>
<comment type="cofactor">
    <cofactor evidence="1 11">
        <name>FAD</name>
        <dbReference type="ChEBI" id="CHEBI:57692"/>
    </cofactor>
</comment>
<feature type="domain" description="Flavoprotein pyridine nucleotide cytochrome reductase-like FAD-binding" evidence="13">
    <location>
        <begin position="33"/>
        <end position="120"/>
    </location>
</feature>
<evidence type="ECO:0000256" key="10">
    <source>
        <dbReference type="ARBA" id="ARBA00047682"/>
    </source>
</evidence>
<feature type="binding site" evidence="11">
    <location>
        <position position="83"/>
    </location>
    <ligand>
        <name>FAD</name>
        <dbReference type="ChEBI" id="CHEBI:57692"/>
    </ligand>
</feature>
<evidence type="ECO:0000256" key="4">
    <source>
        <dbReference type="ARBA" id="ARBA00012011"/>
    </source>
</evidence>
<feature type="binding site" evidence="11">
    <location>
        <position position="111"/>
    </location>
    <ligand>
        <name>FAD</name>
        <dbReference type="ChEBI" id="CHEBI:57692"/>
    </ligand>
</feature>
<keyword evidence="8" id="KW-0520">NAD</keyword>
<keyword evidence="7" id="KW-0560">Oxidoreductase</keyword>
<feature type="binding site" evidence="11">
    <location>
        <position position="140"/>
    </location>
    <ligand>
        <name>FAD</name>
        <dbReference type="ChEBI" id="CHEBI:57692"/>
    </ligand>
</feature>
<reference evidence="14" key="1">
    <citation type="submission" date="2023-01" db="EMBL/GenBank/DDBJ databases">
        <title>Metagenome sequencing of chrysophaentin producing Chrysophaeum taylorii.</title>
        <authorList>
            <person name="Davison J."/>
            <person name="Bewley C."/>
        </authorList>
    </citation>
    <scope>NUCLEOTIDE SEQUENCE</scope>
    <source>
        <strain evidence="14">NIES-1699</strain>
    </source>
</reference>
<comment type="similarity">
    <text evidence="3">Belongs to the flavoprotein pyridine nucleotide cytochrome reductase family.</text>
</comment>
<feature type="binding site" evidence="11">
    <location>
        <position position="109"/>
    </location>
    <ligand>
        <name>FAD</name>
        <dbReference type="ChEBI" id="CHEBI:57692"/>
    </ligand>
</feature>
<evidence type="ECO:0000313" key="15">
    <source>
        <dbReference type="Proteomes" id="UP001230188"/>
    </source>
</evidence>
<protein>
    <recommendedName>
        <fullName evidence="4">cytochrome-b5 reductase</fullName>
        <ecNumber evidence="4">1.6.2.2</ecNumber>
    </recommendedName>
</protein>
<dbReference type="PRINTS" id="PR00406">
    <property type="entry name" value="CYTB5RDTASE"/>
</dbReference>
<comment type="caution">
    <text evidence="14">The sequence shown here is derived from an EMBL/GenBank/DDBJ whole genome shotgun (WGS) entry which is preliminary data.</text>
</comment>
<feature type="binding site" evidence="11">
    <location>
        <position position="139"/>
    </location>
    <ligand>
        <name>FAD</name>
        <dbReference type="ChEBI" id="CHEBI:57692"/>
    </ligand>
</feature>
<keyword evidence="9" id="KW-0496">Mitochondrion</keyword>
<evidence type="ECO:0000313" key="14">
    <source>
        <dbReference type="EMBL" id="KAJ8613895.1"/>
    </source>
</evidence>
<evidence type="ECO:0000256" key="9">
    <source>
        <dbReference type="ARBA" id="ARBA00023128"/>
    </source>
</evidence>
<keyword evidence="15" id="KW-1185">Reference proteome</keyword>
<evidence type="ECO:0000256" key="7">
    <source>
        <dbReference type="ARBA" id="ARBA00023002"/>
    </source>
</evidence>
<organism evidence="14 15">
    <name type="scientific">Chrysophaeum taylorii</name>
    <dbReference type="NCBI Taxonomy" id="2483200"/>
    <lineage>
        <taxon>Eukaryota</taxon>
        <taxon>Sar</taxon>
        <taxon>Stramenopiles</taxon>
        <taxon>Ochrophyta</taxon>
        <taxon>Pelagophyceae</taxon>
        <taxon>Pelagomonadales</taxon>
        <taxon>Pelagomonadaceae</taxon>
        <taxon>Chrysophaeum</taxon>
    </lineage>
</organism>
<dbReference type="InterPro" id="IPR017938">
    <property type="entry name" value="Riboflavin_synthase-like_b-brl"/>
</dbReference>
<dbReference type="EC" id="1.6.2.2" evidence="4"/>
<proteinExistence type="inferred from homology"/>
<accession>A0AAD7XRV3</accession>
<dbReference type="EMBL" id="JAQMWT010000020">
    <property type="protein sequence ID" value="KAJ8613895.1"/>
    <property type="molecule type" value="Genomic_DNA"/>
</dbReference>
<dbReference type="InterPro" id="IPR008333">
    <property type="entry name" value="Cbr1-like_FAD-bd_dom"/>
</dbReference>
<feature type="domain" description="Oxidoreductase FAD/NAD(P)-binding" evidence="12">
    <location>
        <begin position="171"/>
        <end position="233"/>
    </location>
</feature>
<evidence type="ECO:0000256" key="1">
    <source>
        <dbReference type="ARBA" id="ARBA00001974"/>
    </source>
</evidence>
<comment type="catalytic activity">
    <reaction evidence="10">
        <text>2 Fe(III)-[cytochrome b5] + NADH = 2 Fe(II)-[cytochrome b5] + NAD(+) + H(+)</text>
        <dbReference type="Rhea" id="RHEA:46680"/>
        <dbReference type="Rhea" id="RHEA-COMP:10438"/>
        <dbReference type="Rhea" id="RHEA-COMP:10439"/>
        <dbReference type="ChEBI" id="CHEBI:15378"/>
        <dbReference type="ChEBI" id="CHEBI:29033"/>
        <dbReference type="ChEBI" id="CHEBI:29034"/>
        <dbReference type="ChEBI" id="CHEBI:57540"/>
        <dbReference type="ChEBI" id="CHEBI:57945"/>
        <dbReference type="EC" id="1.6.2.2"/>
    </reaction>
</comment>
<dbReference type="InterPro" id="IPR001433">
    <property type="entry name" value="OxRdtase_FAD/NAD-bd"/>
</dbReference>
<dbReference type="Pfam" id="PF00970">
    <property type="entry name" value="FAD_binding_6"/>
    <property type="match status" value="1"/>
</dbReference>
<name>A0AAD7XRV3_9STRA</name>
<dbReference type="CDD" id="cd06183">
    <property type="entry name" value="cyt_b5_reduct_like"/>
    <property type="match status" value="1"/>
</dbReference>
<dbReference type="PANTHER" id="PTHR19370">
    <property type="entry name" value="NADH-CYTOCHROME B5 REDUCTASE"/>
    <property type="match status" value="1"/>
</dbReference>
<keyword evidence="6 11" id="KW-0274">FAD</keyword>
<feature type="binding site" evidence="11">
    <location>
        <position position="84"/>
    </location>
    <ligand>
        <name>FAD</name>
        <dbReference type="ChEBI" id="CHEBI:57692"/>
    </ligand>
</feature>
<dbReference type="Proteomes" id="UP001230188">
    <property type="component" value="Unassembled WGS sequence"/>
</dbReference>